<protein>
    <recommendedName>
        <fullName evidence="4">Secretion system C-terminal sorting domain-containing protein</fullName>
    </recommendedName>
</protein>
<evidence type="ECO:0000313" key="2">
    <source>
        <dbReference type="EMBL" id="OGK05503.1"/>
    </source>
</evidence>
<evidence type="ECO:0008006" key="4">
    <source>
        <dbReference type="Google" id="ProtNLM"/>
    </source>
</evidence>
<dbReference type="EMBL" id="MFYX01000055">
    <property type="protein sequence ID" value="OGK05503.1"/>
    <property type="molecule type" value="Genomic_DNA"/>
</dbReference>
<sequence length="232" mass="25609">MKTVLFLVLFSTISFSASPYVLTGKSQQVESVNWAVTPPMATVADTHGIRYNESLLSPSSPIKGCFYYLHIYNVTGLNGCVVTSFSNLPINIYGIGDIVVRYQAPLTYTASTGKYNFPVGTYFSTIYIRSDMGGCVGINDILVNYDLFPVSAINATRPSSIESSQISIRKDIEIVSTGYGVKIINTTSPVRIYDTTGRVVYSHGPTNSLIVQLRPGVYFVRHRDVMKKIVRM</sequence>
<feature type="signal peptide" evidence="1">
    <location>
        <begin position="1"/>
        <end position="17"/>
    </location>
</feature>
<proteinExistence type="predicted"/>
<accession>A0A1F7FFV5</accession>
<name>A0A1F7FFV5_UNCRA</name>
<comment type="caution">
    <text evidence="2">The sequence shown here is derived from an EMBL/GenBank/DDBJ whole genome shotgun (WGS) entry which is preliminary data.</text>
</comment>
<keyword evidence="1" id="KW-0732">Signal</keyword>
<organism evidence="2 3">
    <name type="scientific">Candidatus Raymondbacteria bacterium RIFOXYD12_FULL_49_13</name>
    <dbReference type="NCBI Taxonomy" id="1817890"/>
    <lineage>
        <taxon>Bacteria</taxon>
        <taxon>Raymondiibacteriota</taxon>
    </lineage>
</organism>
<gene>
    <name evidence="2" type="ORF">A2519_05280</name>
</gene>
<evidence type="ECO:0000313" key="3">
    <source>
        <dbReference type="Proteomes" id="UP000179243"/>
    </source>
</evidence>
<feature type="chain" id="PRO_5009528657" description="Secretion system C-terminal sorting domain-containing protein" evidence="1">
    <location>
        <begin position="18"/>
        <end position="232"/>
    </location>
</feature>
<dbReference type="AlphaFoldDB" id="A0A1F7FFV5"/>
<dbReference type="Proteomes" id="UP000179243">
    <property type="component" value="Unassembled WGS sequence"/>
</dbReference>
<reference evidence="2 3" key="1">
    <citation type="journal article" date="2016" name="Nat. Commun.">
        <title>Thousands of microbial genomes shed light on interconnected biogeochemical processes in an aquifer system.</title>
        <authorList>
            <person name="Anantharaman K."/>
            <person name="Brown C.T."/>
            <person name="Hug L.A."/>
            <person name="Sharon I."/>
            <person name="Castelle C.J."/>
            <person name="Probst A.J."/>
            <person name="Thomas B.C."/>
            <person name="Singh A."/>
            <person name="Wilkins M.J."/>
            <person name="Karaoz U."/>
            <person name="Brodie E.L."/>
            <person name="Williams K.H."/>
            <person name="Hubbard S.S."/>
            <person name="Banfield J.F."/>
        </authorList>
    </citation>
    <scope>NUCLEOTIDE SEQUENCE [LARGE SCALE GENOMIC DNA]</scope>
</reference>
<evidence type="ECO:0000256" key="1">
    <source>
        <dbReference type="SAM" id="SignalP"/>
    </source>
</evidence>